<evidence type="ECO:0000256" key="4">
    <source>
        <dbReference type="ARBA" id="ARBA00022448"/>
    </source>
</evidence>
<dbReference type="NCBIfam" id="TIGR03592">
    <property type="entry name" value="yidC_oxa1_cterm"/>
    <property type="match status" value="1"/>
</dbReference>
<evidence type="ECO:0000256" key="12">
    <source>
        <dbReference type="ARBA" id="ARBA00033342"/>
    </source>
</evidence>
<dbReference type="PRINTS" id="PR01900">
    <property type="entry name" value="YIDCPROTEIN"/>
</dbReference>
<keyword evidence="8 13" id="KW-1133">Transmembrane helix</keyword>
<dbReference type="InterPro" id="IPR001708">
    <property type="entry name" value="YidC/ALB3/OXA1/COX18"/>
</dbReference>
<keyword evidence="4 13" id="KW-0813">Transport</keyword>
<gene>
    <name evidence="13" type="primary">yidC</name>
    <name evidence="16" type="ORF">MAG551_01914</name>
</gene>
<dbReference type="Proteomes" id="UP000722750">
    <property type="component" value="Unassembled WGS sequence"/>
</dbReference>
<keyword evidence="7 13" id="KW-0653">Protein transport</keyword>
<dbReference type="InterPro" id="IPR028055">
    <property type="entry name" value="YidC/Oxa/ALB_C"/>
</dbReference>
<accession>A0A941W696</accession>
<evidence type="ECO:0000256" key="2">
    <source>
        <dbReference type="ARBA" id="ARBA00010527"/>
    </source>
</evidence>
<dbReference type="InterPro" id="IPR019998">
    <property type="entry name" value="Membr_insert_YidC"/>
</dbReference>
<dbReference type="GO" id="GO:0015031">
    <property type="term" value="P:protein transport"/>
    <property type="evidence" value="ECO:0007669"/>
    <property type="project" value="UniProtKB-KW"/>
</dbReference>
<evidence type="ECO:0000256" key="7">
    <source>
        <dbReference type="ARBA" id="ARBA00022927"/>
    </source>
</evidence>
<comment type="caution">
    <text evidence="16">The sequence shown here is derived from an EMBL/GenBank/DDBJ whole genome shotgun (WGS) entry which is preliminary data.</text>
</comment>
<evidence type="ECO:0000259" key="15">
    <source>
        <dbReference type="Pfam" id="PF14849"/>
    </source>
</evidence>
<keyword evidence="10 13" id="KW-0143">Chaperone</keyword>
<dbReference type="GO" id="GO:0005886">
    <property type="term" value="C:plasma membrane"/>
    <property type="evidence" value="ECO:0007669"/>
    <property type="project" value="UniProtKB-SubCell"/>
</dbReference>
<comment type="function">
    <text evidence="13">Required for the insertion and/or proper folding and/or complex formation of integral membrane proteins into the membrane. Involved in integration of membrane proteins that insert both dependently and independently of the Sec translocase complex, as well as at least some lipoproteins. Aids folding of multispanning membrane proteins.</text>
</comment>
<keyword evidence="9 13" id="KW-0472">Membrane</keyword>
<evidence type="ECO:0000256" key="3">
    <source>
        <dbReference type="ARBA" id="ARBA00015325"/>
    </source>
</evidence>
<feature type="transmembrane region" description="Helical" evidence="13">
    <location>
        <begin position="428"/>
        <end position="448"/>
    </location>
</feature>
<dbReference type="InterPro" id="IPR047196">
    <property type="entry name" value="YidC_ALB_C"/>
</dbReference>
<dbReference type="PANTHER" id="PTHR12428:SF65">
    <property type="entry name" value="CYTOCHROME C OXIDASE ASSEMBLY PROTEIN COX18, MITOCHONDRIAL"/>
    <property type="match status" value="1"/>
</dbReference>
<proteinExistence type="inferred from homology"/>
<evidence type="ECO:0000256" key="9">
    <source>
        <dbReference type="ARBA" id="ARBA00023136"/>
    </source>
</evidence>
<dbReference type="InterPro" id="IPR038221">
    <property type="entry name" value="YidC_periplasmic_sf"/>
</dbReference>
<dbReference type="GO" id="GO:0032977">
    <property type="term" value="F:membrane insertase activity"/>
    <property type="evidence" value="ECO:0007669"/>
    <property type="project" value="InterPro"/>
</dbReference>
<name>A0A941W696_9BACT</name>
<dbReference type="CDD" id="cd20070">
    <property type="entry name" value="5TM_YidC_Alb3"/>
    <property type="match status" value="1"/>
</dbReference>
<evidence type="ECO:0000259" key="14">
    <source>
        <dbReference type="Pfam" id="PF02096"/>
    </source>
</evidence>
<organism evidence="16 17">
    <name type="scientific">Candidatus Scalindua arabica</name>
    <dbReference type="NCBI Taxonomy" id="1127984"/>
    <lineage>
        <taxon>Bacteria</taxon>
        <taxon>Pseudomonadati</taxon>
        <taxon>Planctomycetota</taxon>
        <taxon>Candidatus Brocadiia</taxon>
        <taxon>Candidatus Brocadiales</taxon>
        <taxon>Candidatus Scalinduaceae</taxon>
        <taxon>Candidatus Scalindua</taxon>
    </lineage>
</organism>
<keyword evidence="6 13" id="KW-0812">Transmembrane</keyword>
<feature type="transmembrane region" description="Helical" evidence="13">
    <location>
        <begin position="365"/>
        <end position="384"/>
    </location>
</feature>
<sequence length="585" mass="66331">MDKKALLAFVLCGIIMLYFFNTMQPPQQPVEEGAEEFTEEAVDREGLKERGLGEDVTAGVEGRKIEKAEKIEKTVQEDIELQDYILLQNDVMKTVWTNEGAALKSVILPEFRNPERTQVLELLKPSRTDSLPLSMKLTEEGRYQLKTRRYKVVESGSDRVVFTTILENGIQITKDISLQSGKYYFDVAITLQNTTNSEVLASYSITAANGLYPEVDKITGLASIAGIDVGKGKTKIAHTDVKDMPYKNESVGITFAGATNKYFAVVLKPSLNNRIASITSESVENPDPFYEDDFIVDLHAKRVSIQPQGERRHDYVFFLGPKKKEALTQCEGLLAILDYDFGMTRSICKILVKILNMFYGVIPNYGVSILLLTILVKLVLFPLTRKSQMSMVRMQQLQPLIAQLKEKHKGDKQKVGQEQMKLFKQHGVNPMSGCFPILLQMPVFFALFRTLQNSFEMRQAPFVSWVTDLSEPDKLFHLPFTIPFLGEWFNILPLIMGVASFVQMKLTPKTTSGDDPQARMQQKMMQMMPLIFPVILYNFPSGLTLYWTTSTMISIGEQILIRRSVKKLDIYYKGKRVIDAKAKVK</sequence>
<comment type="subcellular location">
    <subcellularLocation>
        <location evidence="1">Cell inner membrane</location>
        <topology evidence="1">Multi-pass membrane protein</topology>
    </subcellularLocation>
    <subcellularLocation>
        <location evidence="13">Cell membrane</location>
        <topology evidence="13">Multi-pass membrane protein</topology>
    </subcellularLocation>
</comment>
<dbReference type="Pfam" id="PF14849">
    <property type="entry name" value="YidC_periplas"/>
    <property type="match status" value="1"/>
</dbReference>
<dbReference type="InterPro" id="IPR028053">
    <property type="entry name" value="Membr_insert_YidC_N"/>
</dbReference>
<comment type="subunit">
    <text evidence="13">Interacts with the Sec translocase complex via SecD. Specifically interacts with transmembrane segments of nascent integral membrane proteins during membrane integration.</text>
</comment>
<comment type="similarity">
    <text evidence="2 13">Belongs to the OXA1/ALB3/YidC family. Type 1 subfamily.</text>
</comment>
<evidence type="ECO:0000256" key="5">
    <source>
        <dbReference type="ARBA" id="ARBA00022475"/>
    </source>
</evidence>
<keyword evidence="5 13" id="KW-1003">Cell membrane</keyword>
<feature type="domain" description="Membrane insertase YidC/Oxa/ALB C-terminal" evidence="14">
    <location>
        <begin position="365"/>
        <end position="563"/>
    </location>
</feature>
<dbReference type="Pfam" id="PF02096">
    <property type="entry name" value="60KD_IMP"/>
    <property type="match status" value="1"/>
</dbReference>
<evidence type="ECO:0000256" key="1">
    <source>
        <dbReference type="ARBA" id="ARBA00004429"/>
    </source>
</evidence>
<evidence type="ECO:0000313" key="16">
    <source>
        <dbReference type="EMBL" id="MBS1258850.1"/>
    </source>
</evidence>
<evidence type="ECO:0000256" key="13">
    <source>
        <dbReference type="HAMAP-Rule" id="MF_01810"/>
    </source>
</evidence>
<dbReference type="GO" id="GO:0051205">
    <property type="term" value="P:protein insertion into membrane"/>
    <property type="evidence" value="ECO:0007669"/>
    <property type="project" value="TreeGrafter"/>
</dbReference>
<evidence type="ECO:0000256" key="11">
    <source>
        <dbReference type="ARBA" id="ARBA00033245"/>
    </source>
</evidence>
<dbReference type="NCBIfam" id="TIGR03593">
    <property type="entry name" value="yidC_nterm"/>
    <property type="match status" value="1"/>
</dbReference>
<dbReference type="HAMAP" id="MF_01810">
    <property type="entry name" value="YidC_type1"/>
    <property type="match status" value="1"/>
</dbReference>
<evidence type="ECO:0000256" key="6">
    <source>
        <dbReference type="ARBA" id="ARBA00022692"/>
    </source>
</evidence>
<evidence type="ECO:0000256" key="10">
    <source>
        <dbReference type="ARBA" id="ARBA00023186"/>
    </source>
</evidence>
<dbReference type="PANTHER" id="PTHR12428">
    <property type="entry name" value="OXA1"/>
    <property type="match status" value="1"/>
</dbReference>
<evidence type="ECO:0000256" key="8">
    <source>
        <dbReference type="ARBA" id="ARBA00022989"/>
    </source>
</evidence>
<reference evidence="16" key="1">
    <citation type="journal article" date="2021" name="ISME J.">
        <title>Fine-scale metabolic discontinuity in a stratified prokaryote microbiome of a Red Sea deep halocline.</title>
        <authorList>
            <person name="Michoud G."/>
            <person name="Ngugi D.K."/>
            <person name="Barozzi A."/>
            <person name="Merlino G."/>
            <person name="Calleja M.L."/>
            <person name="Delgado-Huertas A."/>
            <person name="Moran X.A.G."/>
            <person name="Daffonchio D."/>
        </authorList>
    </citation>
    <scope>NUCLEOTIDE SEQUENCE</scope>
    <source>
        <strain evidence="16">SuakinDeep_MAG55_1</strain>
    </source>
</reference>
<dbReference type="EMBL" id="JAANXD010000075">
    <property type="protein sequence ID" value="MBS1258850.1"/>
    <property type="molecule type" value="Genomic_DNA"/>
</dbReference>
<protein>
    <recommendedName>
        <fullName evidence="3 13">Membrane protein insertase YidC</fullName>
    </recommendedName>
    <alternativeName>
        <fullName evidence="12 13">Foldase YidC</fullName>
    </alternativeName>
    <alternativeName>
        <fullName evidence="13">Membrane protein YidC</fullName>
    </alternativeName>
    <alternativeName>
        <fullName evidence="11 13">membrane integrase YidC</fullName>
    </alternativeName>
</protein>
<dbReference type="Gene3D" id="2.70.98.90">
    <property type="match status" value="1"/>
</dbReference>
<dbReference type="AlphaFoldDB" id="A0A941W696"/>
<feature type="transmembrane region" description="Helical" evidence="13">
    <location>
        <begin position="488"/>
        <end position="506"/>
    </location>
</feature>
<dbReference type="PRINTS" id="PR00701">
    <property type="entry name" value="60KDINNERMP"/>
</dbReference>
<dbReference type="CDD" id="cd19961">
    <property type="entry name" value="EcYidC-like_peri"/>
    <property type="match status" value="1"/>
</dbReference>
<feature type="transmembrane region" description="Helical" evidence="13">
    <location>
        <begin position="527"/>
        <end position="547"/>
    </location>
</feature>
<feature type="domain" description="Membrane insertase YidC N-terminal" evidence="15">
    <location>
        <begin position="87"/>
        <end position="352"/>
    </location>
</feature>
<evidence type="ECO:0000313" key="17">
    <source>
        <dbReference type="Proteomes" id="UP000722750"/>
    </source>
</evidence>